<dbReference type="AlphaFoldDB" id="A0A1B3B8R0"/>
<dbReference type="STRING" id="1144748.KS2013_412"/>
<dbReference type="OrthoDB" id="5946591at2"/>
<dbReference type="EMBL" id="CP012418">
    <property type="protein sequence ID" value="AOE49136.1"/>
    <property type="molecule type" value="Genomic_DNA"/>
</dbReference>
<sequence length="132" mass="15142">MSSVKDFMWRTVCMPDLHPDLKGVSYKLNHWPDFGKVEYMHELIDLCSLLSITYLSYEQLKALTQFDDDLLSHSLNTLKASGLLLLASNTDKVELTQQKTTLTDFQRKLMGFIHKAYRKAKDSQAILAREGS</sequence>
<evidence type="ECO:0000313" key="2">
    <source>
        <dbReference type="Proteomes" id="UP000094147"/>
    </source>
</evidence>
<dbReference type="KEGG" id="ksd:KS2013_412"/>
<keyword evidence="2" id="KW-1185">Reference proteome</keyword>
<accession>A0A1B3B8R0</accession>
<proteinExistence type="predicted"/>
<gene>
    <name evidence="1" type="ORF">KS2013_412</name>
</gene>
<reference evidence="2" key="1">
    <citation type="submission" date="2015-08" db="EMBL/GenBank/DDBJ databases">
        <authorList>
            <person name="Kim K.M."/>
        </authorList>
    </citation>
    <scope>NUCLEOTIDE SEQUENCE [LARGE SCALE GENOMIC DNA]</scope>
    <source>
        <strain evidence="2">KCTC 23892</strain>
    </source>
</reference>
<dbReference type="Proteomes" id="UP000094147">
    <property type="component" value="Chromosome"/>
</dbReference>
<protein>
    <submittedName>
        <fullName evidence="1">Uncharacterized protein</fullName>
    </submittedName>
</protein>
<evidence type="ECO:0000313" key="1">
    <source>
        <dbReference type="EMBL" id="AOE49136.1"/>
    </source>
</evidence>
<name>A0A1B3B8R0_9GAMM</name>
<organism evidence="1 2">
    <name type="scientific">Kangiella sediminilitoris</name>
    <dbReference type="NCBI Taxonomy" id="1144748"/>
    <lineage>
        <taxon>Bacteria</taxon>
        <taxon>Pseudomonadati</taxon>
        <taxon>Pseudomonadota</taxon>
        <taxon>Gammaproteobacteria</taxon>
        <taxon>Kangiellales</taxon>
        <taxon>Kangiellaceae</taxon>
        <taxon>Kangiella</taxon>
    </lineage>
</organism>
<dbReference type="RefSeq" id="WP_068988982.1">
    <property type="nucleotide sequence ID" value="NZ_CP012418.1"/>
</dbReference>